<protein>
    <recommendedName>
        <fullName evidence="1">YprB ribonuclease H-like domain-containing protein</fullName>
    </recommendedName>
</protein>
<organism evidence="2">
    <name type="scientific">marine sediment metagenome</name>
    <dbReference type="NCBI Taxonomy" id="412755"/>
    <lineage>
        <taxon>unclassified sequences</taxon>
        <taxon>metagenomes</taxon>
        <taxon>ecological metagenomes</taxon>
    </lineage>
</organism>
<dbReference type="InterPro" id="IPR012337">
    <property type="entry name" value="RNaseH-like_sf"/>
</dbReference>
<name>A0A0F9IR41_9ZZZZ</name>
<dbReference type="EMBL" id="LAZR01011800">
    <property type="protein sequence ID" value="KKM59260.1"/>
    <property type="molecule type" value="Genomic_DNA"/>
</dbReference>
<feature type="domain" description="YprB ribonuclease H-like" evidence="1">
    <location>
        <begin position="40"/>
        <end position="70"/>
    </location>
</feature>
<accession>A0A0F9IR41</accession>
<evidence type="ECO:0000259" key="1">
    <source>
        <dbReference type="Pfam" id="PF13482"/>
    </source>
</evidence>
<sequence length="74" mass="8386">MNGVNSATHALKVLNVSQLTCLIPKTQHWKKIPNFIDRIAYLDIETTGLSPRYSHITTIAVYNGTKVHVFVRIH</sequence>
<evidence type="ECO:0000313" key="2">
    <source>
        <dbReference type="EMBL" id="KKM59260.1"/>
    </source>
</evidence>
<comment type="caution">
    <text evidence="2">The sequence shown here is derived from an EMBL/GenBank/DDBJ whole genome shotgun (WGS) entry which is preliminary data.</text>
</comment>
<dbReference type="InterPro" id="IPR038720">
    <property type="entry name" value="YprB_RNase_H-like_dom"/>
</dbReference>
<proteinExistence type="predicted"/>
<gene>
    <name evidence="2" type="ORF">LCGC14_1548370</name>
</gene>
<dbReference type="SUPFAM" id="SSF53098">
    <property type="entry name" value="Ribonuclease H-like"/>
    <property type="match status" value="1"/>
</dbReference>
<dbReference type="AlphaFoldDB" id="A0A0F9IR41"/>
<reference evidence="2" key="1">
    <citation type="journal article" date="2015" name="Nature">
        <title>Complex archaea that bridge the gap between prokaryotes and eukaryotes.</title>
        <authorList>
            <person name="Spang A."/>
            <person name="Saw J.H."/>
            <person name="Jorgensen S.L."/>
            <person name="Zaremba-Niedzwiedzka K."/>
            <person name="Martijn J."/>
            <person name="Lind A.E."/>
            <person name="van Eijk R."/>
            <person name="Schleper C."/>
            <person name="Guy L."/>
            <person name="Ettema T.J."/>
        </authorList>
    </citation>
    <scope>NUCLEOTIDE SEQUENCE</scope>
</reference>
<dbReference type="Pfam" id="PF13482">
    <property type="entry name" value="RNase_H_2"/>
    <property type="match status" value="1"/>
</dbReference>